<protein>
    <submittedName>
        <fullName evidence="1">Uncharacterized protein</fullName>
    </submittedName>
</protein>
<evidence type="ECO:0000313" key="1">
    <source>
        <dbReference type="EMBL" id="QNT70201.1"/>
    </source>
</evidence>
<dbReference type="RefSeq" id="WP_190260687.1">
    <property type="nucleotide sequence ID" value="NZ_CP053923.1"/>
</dbReference>
<evidence type="ECO:0000313" key="2">
    <source>
        <dbReference type="Proteomes" id="UP000516369"/>
    </source>
</evidence>
<organism evidence="1 2">
    <name type="scientific">Defluviicoccus vanus</name>
    <dbReference type="NCBI Taxonomy" id="111831"/>
    <lineage>
        <taxon>Bacteria</taxon>
        <taxon>Pseudomonadati</taxon>
        <taxon>Pseudomonadota</taxon>
        <taxon>Alphaproteobacteria</taxon>
        <taxon>Rhodospirillales</taxon>
        <taxon>Rhodospirillaceae</taxon>
        <taxon>Defluviicoccus</taxon>
    </lineage>
</organism>
<dbReference type="KEGG" id="dvn:HQ394_13800"/>
<dbReference type="Proteomes" id="UP000516369">
    <property type="component" value="Chromosome"/>
</dbReference>
<name>A0A7H1N3B5_9PROT</name>
<keyword evidence="2" id="KW-1185">Reference proteome</keyword>
<dbReference type="AlphaFoldDB" id="A0A7H1N3B5"/>
<sequence length="51" mass="5731">MTDPAPETADAYADRVDGRFRRLLDQGFTEPDARERLIARHATTGFPVTPE</sequence>
<reference evidence="1 2" key="1">
    <citation type="submission" date="2020-05" db="EMBL/GenBank/DDBJ databases">
        <title>Complete closed genome sequence of Defluviicoccus vanus.</title>
        <authorList>
            <person name="Bessarab I."/>
            <person name="Arumugam K."/>
            <person name="Maszenan A.M."/>
            <person name="Seviour R.J."/>
            <person name="Williams R.B."/>
        </authorList>
    </citation>
    <scope>NUCLEOTIDE SEQUENCE [LARGE SCALE GENOMIC DNA]</scope>
    <source>
        <strain evidence="1 2">Ben 114</strain>
    </source>
</reference>
<accession>A0A7H1N3B5</accession>
<proteinExistence type="predicted"/>
<dbReference type="EMBL" id="CP053923">
    <property type="protein sequence ID" value="QNT70201.1"/>
    <property type="molecule type" value="Genomic_DNA"/>
</dbReference>
<gene>
    <name evidence="1" type="ORF">HQ394_13800</name>
</gene>